<keyword evidence="2" id="KW-1185">Reference proteome</keyword>
<protein>
    <submittedName>
        <fullName evidence="1">Uncharacterized protein</fullName>
    </submittedName>
</protein>
<evidence type="ECO:0000313" key="2">
    <source>
        <dbReference type="Proteomes" id="UP000075243"/>
    </source>
</evidence>
<gene>
    <name evidence="1" type="ORF">KK1_014673</name>
</gene>
<dbReference type="Gramene" id="C.cajan_14245.t">
    <property type="protein sequence ID" value="C.cajan_14245.t.cds1"/>
    <property type="gene ID" value="C.cajan_14245"/>
</dbReference>
<dbReference type="EMBL" id="CM003612">
    <property type="protein sequence ID" value="KYP59241.1"/>
    <property type="molecule type" value="Genomic_DNA"/>
</dbReference>
<accession>A0A151SWT0</accession>
<dbReference type="Proteomes" id="UP000075243">
    <property type="component" value="Chromosome 10"/>
</dbReference>
<sequence length="62" mass="7251">RESSQSSTTLVLYIESKGRNLTRGNGCSKSKDRRSMYKNHLSFRNSKTFECWNCGKTRHYKS</sequence>
<proteinExistence type="predicted"/>
<evidence type="ECO:0000313" key="1">
    <source>
        <dbReference type="EMBL" id="KYP59241.1"/>
    </source>
</evidence>
<name>A0A151SWT0_CAJCA</name>
<feature type="non-terminal residue" evidence="1">
    <location>
        <position position="1"/>
    </location>
</feature>
<reference evidence="1 2" key="1">
    <citation type="journal article" date="2012" name="Nat. Biotechnol.">
        <title>Draft genome sequence of pigeonpea (Cajanus cajan), an orphan legume crop of resource-poor farmers.</title>
        <authorList>
            <person name="Varshney R.K."/>
            <person name="Chen W."/>
            <person name="Li Y."/>
            <person name="Bharti A.K."/>
            <person name="Saxena R.K."/>
            <person name="Schlueter J.A."/>
            <person name="Donoghue M.T."/>
            <person name="Azam S."/>
            <person name="Fan G."/>
            <person name="Whaley A.M."/>
            <person name="Farmer A.D."/>
            <person name="Sheridan J."/>
            <person name="Iwata A."/>
            <person name="Tuteja R."/>
            <person name="Penmetsa R.V."/>
            <person name="Wu W."/>
            <person name="Upadhyaya H.D."/>
            <person name="Yang S.P."/>
            <person name="Shah T."/>
            <person name="Saxena K.B."/>
            <person name="Michael T."/>
            <person name="McCombie W.R."/>
            <person name="Yang B."/>
            <person name="Zhang G."/>
            <person name="Yang H."/>
            <person name="Wang J."/>
            <person name="Spillane C."/>
            <person name="Cook D.R."/>
            <person name="May G.D."/>
            <person name="Xu X."/>
            <person name="Jackson S.A."/>
        </authorList>
    </citation>
    <scope>NUCLEOTIDE SEQUENCE [LARGE SCALE GENOMIC DNA]</scope>
    <source>
        <strain evidence="2">cv. Asha</strain>
    </source>
</reference>
<organism evidence="1 2">
    <name type="scientific">Cajanus cajan</name>
    <name type="common">Pigeon pea</name>
    <name type="synonym">Cajanus indicus</name>
    <dbReference type="NCBI Taxonomy" id="3821"/>
    <lineage>
        <taxon>Eukaryota</taxon>
        <taxon>Viridiplantae</taxon>
        <taxon>Streptophyta</taxon>
        <taxon>Embryophyta</taxon>
        <taxon>Tracheophyta</taxon>
        <taxon>Spermatophyta</taxon>
        <taxon>Magnoliopsida</taxon>
        <taxon>eudicotyledons</taxon>
        <taxon>Gunneridae</taxon>
        <taxon>Pentapetalae</taxon>
        <taxon>rosids</taxon>
        <taxon>fabids</taxon>
        <taxon>Fabales</taxon>
        <taxon>Fabaceae</taxon>
        <taxon>Papilionoideae</taxon>
        <taxon>50 kb inversion clade</taxon>
        <taxon>NPAAA clade</taxon>
        <taxon>indigoferoid/millettioid clade</taxon>
        <taxon>Phaseoleae</taxon>
        <taxon>Cajanus</taxon>
    </lineage>
</organism>
<dbReference type="AlphaFoldDB" id="A0A151SWT0"/>